<dbReference type="RefSeq" id="WP_025865531.1">
    <property type="nucleotide sequence ID" value="NZ_BLAX01000001.1"/>
</dbReference>
<comment type="subcellular location">
    <subcellularLocation>
        <location evidence="1">Cell membrane</location>
        <topology evidence="1">Multi-pass membrane protein</topology>
    </subcellularLocation>
</comment>
<evidence type="ECO:0000256" key="2">
    <source>
        <dbReference type="ARBA" id="ARBA00022475"/>
    </source>
</evidence>
<keyword evidence="4 6" id="KW-1133">Transmembrane helix</keyword>
<dbReference type="GO" id="GO:0005886">
    <property type="term" value="C:plasma membrane"/>
    <property type="evidence" value="ECO:0007669"/>
    <property type="project" value="UniProtKB-SubCell"/>
</dbReference>
<feature type="transmembrane region" description="Helical" evidence="6">
    <location>
        <begin position="371"/>
        <end position="390"/>
    </location>
</feature>
<feature type="transmembrane region" description="Helical" evidence="6">
    <location>
        <begin position="40"/>
        <end position="60"/>
    </location>
</feature>
<dbReference type="AlphaFoldDB" id="A0A5M4AXE0"/>
<evidence type="ECO:0000256" key="4">
    <source>
        <dbReference type="ARBA" id="ARBA00022989"/>
    </source>
</evidence>
<feature type="transmembrane region" description="Helical" evidence="6">
    <location>
        <begin position="123"/>
        <end position="141"/>
    </location>
</feature>
<reference evidence="7 8" key="1">
    <citation type="submission" date="2019-10" db="EMBL/GenBank/DDBJ databases">
        <title>Prolixibacter strains distinguished by the presence of nitrate reductase genes were adept at nitrate-dependent anaerobic corrosion of metallic iron and carbon steel.</title>
        <authorList>
            <person name="Iino T."/>
            <person name="Shono N."/>
            <person name="Ito K."/>
            <person name="Nakamura R."/>
            <person name="Sueoka K."/>
            <person name="Harayama S."/>
            <person name="Ohkuma M."/>
        </authorList>
    </citation>
    <scope>NUCLEOTIDE SEQUENCE [LARGE SCALE GENOMIC DNA]</scope>
    <source>
        <strain evidence="7 8">JCM 13498</strain>
    </source>
</reference>
<feature type="transmembrane region" description="Helical" evidence="6">
    <location>
        <begin position="426"/>
        <end position="445"/>
    </location>
</feature>
<feature type="transmembrane region" description="Helical" evidence="6">
    <location>
        <begin position="221"/>
        <end position="241"/>
    </location>
</feature>
<dbReference type="PANTHER" id="PTHR30250:SF11">
    <property type="entry name" value="O-ANTIGEN TRANSPORTER-RELATED"/>
    <property type="match status" value="1"/>
</dbReference>
<comment type="caution">
    <text evidence="7">The sequence shown here is derived from an EMBL/GenBank/DDBJ whole genome shotgun (WGS) entry which is preliminary data.</text>
</comment>
<dbReference type="Pfam" id="PF01943">
    <property type="entry name" value="Polysacc_synt"/>
    <property type="match status" value="1"/>
</dbReference>
<proteinExistence type="predicted"/>
<feature type="transmembrane region" description="Helical" evidence="6">
    <location>
        <begin position="253"/>
        <end position="271"/>
    </location>
</feature>
<dbReference type="OrthoDB" id="88014at2"/>
<evidence type="ECO:0000313" key="7">
    <source>
        <dbReference type="EMBL" id="GET32580.1"/>
    </source>
</evidence>
<keyword evidence="2" id="KW-1003">Cell membrane</keyword>
<evidence type="ECO:0000256" key="6">
    <source>
        <dbReference type="SAM" id="Phobius"/>
    </source>
</evidence>
<evidence type="ECO:0000256" key="3">
    <source>
        <dbReference type="ARBA" id="ARBA00022692"/>
    </source>
</evidence>
<feature type="transmembrane region" description="Helical" evidence="6">
    <location>
        <begin position="396"/>
        <end position="414"/>
    </location>
</feature>
<evidence type="ECO:0000256" key="1">
    <source>
        <dbReference type="ARBA" id="ARBA00004651"/>
    </source>
</evidence>
<protein>
    <submittedName>
        <fullName evidence="7">Uncharacterized protein</fullName>
    </submittedName>
</protein>
<evidence type="ECO:0000313" key="8">
    <source>
        <dbReference type="Proteomes" id="UP000391834"/>
    </source>
</evidence>
<keyword evidence="5 6" id="KW-0472">Membrane</keyword>
<dbReference type="PANTHER" id="PTHR30250">
    <property type="entry name" value="PST FAMILY PREDICTED COLANIC ACID TRANSPORTER"/>
    <property type="match status" value="1"/>
</dbReference>
<feature type="transmembrane region" description="Helical" evidence="6">
    <location>
        <begin position="178"/>
        <end position="200"/>
    </location>
</feature>
<gene>
    <name evidence="7" type="ORF">PbJCM13498_14430</name>
</gene>
<sequence length="496" mass="56945">MGIIIKQTIRGSIWSYAGVLLGFLNLAILSPKIFSAEEIGLTQVLIAISTILAQLSGLGFQDVTNRLFPFFRDNHKHHNGYLFLVMAVSATGFILVSIFLYFFTPYLIRQNLDKSPLLSEYAFYIWPLVFFFLFFAVFDNYNKVLYNIVLGTFLKDFLLRFLNLGIILLYYFDVIDFARYVLLFVIIQSVPPLVLSLYLIKKNKFNLRPQLRFITPELKRQILLLCVFGIISGLSGFALINIDKYMVNAYIDLKAAGIYSVTFYFGTLIMIPSRVMNKVTVPIISESWKANNLAKIEDVLIKSSINQFLFGVLLFAGIWGNLHNIFRILPENYENGQWVIFFISMANLVTVSTGSSAIIINTSKYYRFQAYFMFMLIALVVITNVIFIPLLGITGAAMASFISTSFYTITRILFLRKKFGLWPFQISHIYVIIVAAISFAVSQFMPRMNSLWFDIAVRSAIITLIYFALTYWFGISSELNSWMKESVQKITSFRRK</sequence>
<dbReference type="InterPro" id="IPR002797">
    <property type="entry name" value="Polysacc_synth"/>
</dbReference>
<keyword evidence="8" id="KW-1185">Reference proteome</keyword>
<feature type="transmembrane region" description="Helical" evidence="6">
    <location>
        <begin position="451"/>
        <end position="474"/>
    </location>
</feature>
<evidence type="ECO:0000256" key="5">
    <source>
        <dbReference type="ARBA" id="ARBA00023136"/>
    </source>
</evidence>
<dbReference type="EMBL" id="BLAX01000001">
    <property type="protein sequence ID" value="GET32580.1"/>
    <property type="molecule type" value="Genomic_DNA"/>
</dbReference>
<feature type="transmembrane region" description="Helical" evidence="6">
    <location>
        <begin position="308"/>
        <end position="326"/>
    </location>
</feature>
<feature type="transmembrane region" description="Helical" evidence="6">
    <location>
        <begin position="153"/>
        <end position="172"/>
    </location>
</feature>
<feature type="transmembrane region" description="Helical" evidence="6">
    <location>
        <begin position="338"/>
        <end position="359"/>
    </location>
</feature>
<organism evidence="7 8">
    <name type="scientific">Prolixibacter bellariivorans</name>
    <dbReference type="NCBI Taxonomy" id="314319"/>
    <lineage>
        <taxon>Bacteria</taxon>
        <taxon>Pseudomonadati</taxon>
        <taxon>Bacteroidota</taxon>
        <taxon>Bacteroidia</taxon>
        <taxon>Marinilabiliales</taxon>
        <taxon>Prolixibacteraceae</taxon>
        <taxon>Prolixibacter</taxon>
    </lineage>
</organism>
<accession>A0A5M4AXE0</accession>
<keyword evidence="3 6" id="KW-0812">Transmembrane</keyword>
<feature type="transmembrane region" description="Helical" evidence="6">
    <location>
        <begin position="81"/>
        <end position="103"/>
    </location>
</feature>
<name>A0A5M4AXE0_9BACT</name>
<dbReference type="Proteomes" id="UP000391834">
    <property type="component" value="Unassembled WGS sequence"/>
</dbReference>
<dbReference type="InterPro" id="IPR050833">
    <property type="entry name" value="Poly_Biosynth_Transport"/>
</dbReference>
<feature type="transmembrane region" description="Helical" evidence="6">
    <location>
        <begin position="12"/>
        <end position="34"/>
    </location>
</feature>